<dbReference type="Proteomes" id="UP000202790">
    <property type="component" value="Segment"/>
</dbReference>
<name>A0A142K7N8_9CAUD</name>
<gene>
    <name evidence="1" type="primary">37</name>
    <name evidence="1" type="ORF">SEA_XENO_37</name>
</gene>
<proteinExistence type="predicted"/>
<keyword evidence="2" id="KW-1185">Reference proteome</keyword>
<dbReference type="RefSeq" id="YP_009302351.1">
    <property type="nucleotide sequence ID" value="NC_031243.1"/>
</dbReference>
<organism evidence="1 2">
    <name type="scientific">Mycobacterium phage Xeno</name>
    <dbReference type="NCBI Taxonomy" id="1821538"/>
    <lineage>
        <taxon>Viruses</taxon>
        <taxon>Duplodnaviria</taxon>
        <taxon>Heunggongvirae</taxon>
        <taxon>Uroviricota</taxon>
        <taxon>Caudoviricetes</taxon>
        <taxon>Nclasvirinae</taxon>
        <taxon>Charlievirus</taxon>
        <taxon>Charlievirus Xeno</taxon>
    </lineage>
</organism>
<protein>
    <submittedName>
        <fullName evidence="1">Uncharacterized protein</fullName>
    </submittedName>
</protein>
<dbReference type="KEGG" id="vg:29124852"/>
<evidence type="ECO:0000313" key="1">
    <source>
        <dbReference type="EMBL" id="AMS02121.1"/>
    </source>
</evidence>
<sequence length="41" mass="4383">MTGLVTALLLVQVLTLLVQLSHAGATQRVLSLLIAASRRVR</sequence>
<evidence type="ECO:0000313" key="2">
    <source>
        <dbReference type="Proteomes" id="UP000202790"/>
    </source>
</evidence>
<reference evidence="2" key="1">
    <citation type="submission" date="2016-03" db="EMBL/GenBank/DDBJ databases">
        <authorList>
            <person name="Ploux O."/>
        </authorList>
    </citation>
    <scope>NUCLEOTIDE SEQUENCE [LARGE SCALE GENOMIC DNA]</scope>
</reference>
<dbReference type="GeneID" id="29124852"/>
<accession>A0A142K7N8</accession>
<dbReference type="EMBL" id="KU935728">
    <property type="protein sequence ID" value="AMS02121.1"/>
    <property type="molecule type" value="Genomic_DNA"/>
</dbReference>